<accession>A0A383ALZ2</accession>
<gene>
    <name evidence="1" type="ORF">METZ01_LOCUS461548</name>
</gene>
<reference evidence="1" key="1">
    <citation type="submission" date="2018-05" db="EMBL/GenBank/DDBJ databases">
        <authorList>
            <person name="Lanie J.A."/>
            <person name="Ng W.-L."/>
            <person name="Kazmierczak K.M."/>
            <person name="Andrzejewski T.M."/>
            <person name="Davidsen T.M."/>
            <person name="Wayne K.J."/>
            <person name="Tettelin H."/>
            <person name="Glass J.I."/>
            <person name="Rusch D."/>
            <person name="Podicherti R."/>
            <person name="Tsui H.-C.T."/>
            <person name="Winkler M.E."/>
        </authorList>
    </citation>
    <scope>NUCLEOTIDE SEQUENCE</scope>
</reference>
<evidence type="ECO:0000313" key="1">
    <source>
        <dbReference type="EMBL" id="SVE08694.1"/>
    </source>
</evidence>
<name>A0A383ALZ2_9ZZZZ</name>
<protein>
    <submittedName>
        <fullName evidence="1">Uncharacterized protein</fullName>
    </submittedName>
</protein>
<dbReference type="AlphaFoldDB" id="A0A383ALZ2"/>
<proteinExistence type="predicted"/>
<organism evidence="1">
    <name type="scientific">marine metagenome</name>
    <dbReference type="NCBI Taxonomy" id="408172"/>
    <lineage>
        <taxon>unclassified sequences</taxon>
        <taxon>metagenomes</taxon>
        <taxon>ecological metagenomes</taxon>
    </lineage>
</organism>
<dbReference type="EMBL" id="UINC01193201">
    <property type="protein sequence ID" value="SVE08694.1"/>
    <property type="molecule type" value="Genomic_DNA"/>
</dbReference>
<sequence length="50" mass="5822">MCEVPKFVLFVSLSISLERSIRLMIHLPEQNYIITIFYSQENGTEGKMKS</sequence>